<proteinExistence type="predicted"/>
<organism evidence="2">
    <name type="scientific">Tanacetum cinerariifolium</name>
    <name type="common">Dalmatian daisy</name>
    <name type="synonym">Chrysanthemum cinerariifolium</name>
    <dbReference type="NCBI Taxonomy" id="118510"/>
    <lineage>
        <taxon>Eukaryota</taxon>
        <taxon>Viridiplantae</taxon>
        <taxon>Streptophyta</taxon>
        <taxon>Embryophyta</taxon>
        <taxon>Tracheophyta</taxon>
        <taxon>Spermatophyta</taxon>
        <taxon>Magnoliopsida</taxon>
        <taxon>eudicotyledons</taxon>
        <taxon>Gunneridae</taxon>
        <taxon>Pentapetalae</taxon>
        <taxon>asterids</taxon>
        <taxon>campanulids</taxon>
        <taxon>Asterales</taxon>
        <taxon>Asteraceae</taxon>
        <taxon>Asteroideae</taxon>
        <taxon>Anthemideae</taxon>
        <taxon>Anthemidinae</taxon>
        <taxon>Tanacetum</taxon>
    </lineage>
</organism>
<feature type="compositionally biased region" description="Basic and acidic residues" evidence="1">
    <location>
        <begin position="27"/>
        <end position="44"/>
    </location>
</feature>
<dbReference type="EMBL" id="BKCJ010081455">
    <property type="protein sequence ID" value="GEW94208.1"/>
    <property type="molecule type" value="Genomic_DNA"/>
</dbReference>
<reference evidence="2" key="1">
    <citation type="journal article" date="2019" name="Sci. Rep.">
        <title>Draft genome of Tanacetum cinerariifolium, the natural source of mosquito coil.</title>
        <authorList>
            <person name="Yamashiro T."/>
            <person name="Shiraishi A."/>
            <person name="Satake H."/>
            <person name="Nakayama K."/>
        </authorList>
    </citation>
    <scope>NUCLEOTIDE SEQUENCE</scope>
</reference>
<protein>
    <submittedName>
        <fullName evidence="2">Uncharacterized protein</fullName>
    </submittedName>
</protein>
<sequence>MKVEDDLIAYLIFEVETSKNEALSEEFDPKEYDKNVDESGDGKASESEIINVLTGQVSCDKYVGGFFEFESSKLYYTDPKEYPSSSMTQLHHAAVPEQTSSQMVAYTPMDLNFPNLNESFTESQVNQYVDFEFDNPEIDSLSDMIKTREEEIHLDGLETVYDPFVQTHDKQNSEEMSMYVNEVNVVNQNQPPSSEKVVGQLMRKRFVEKALVEPYTMQPPTTAPSTFFKVDRKRIERTAMMLQIQNTRISFDDDVGDDDQDFKDLSKAPYSRRTKVKLPECIDIVYALGDETEKWAGLHGLGCCSSK</sequence>
<evidence type="ECO:0000256" key="1">
    <source>
        <dbReference type="SAM" id="MobiDB-lite"/>
    </source>
</evidence>
<feature type="region of interest" description="Disordered" evidence="1">
    <location>
        <begin position="22"/>
        <end position="44"/>
    </location>
</feature>
<evidence type="ECO:0000313" key="2">
    <source>
        <dbReference type="EMBL" id="GEW94208.1"/>
    </source>
</evidence>
<accession>A0A699H022</accession>
<dbReference type="AlphaFoldDB" id="A0A699H022"/>
<name>A0A699H022_TANCI</name>
<comment type="caution">
    <text evidence="2">The sequence shown here is derived from an EMBL/GenBank/DDBJ whole genome shotgun (WGS) entry which is preliminary data.</text>
</comment>
<gene>
    <name evidence="2" type="ORF">Tci_266184</name>
</gene>